<evidence type="ECO:0000313" key="3">
    <source>
        <dbReference type="EMBL" id="NJQ02746.1"/>
    </source>
</evidence>
<dbReference type="PANTHER" id="PTHR30514">
    <property type="entry name" value="GLUCOKINASE"/>
    <property type="match status" value="1"/>
</dbReference>
<dbReference type="InterPro" id="IPR000281">
    <property type="entry name" value="HTH_RpiR"/>
</dbReference>
<dbReference type="InterPro" id="IPR009057">
    <property type="entry name" value="Homeodomain-like_sf"/>
</dbReference>
<evidence type="ECO:0000259" key="2">
    <source>
        <dbReference type="PROSITE" id="PS51071"/>
    </source>
</evidence>
<feature type="compositionally biased region" description="Low complexity" evidence="1">
    <location>
        <begin position="14"/>
        <end position="34"/>
    </location>
</feature>
<accession>A0ABX1BYJ2</accession>
<dbReference type="Gene3D" id="1.10.10.10">
    <property type="entry name" value="Winged helix-like DNA-binding domain superfamily/Winged helix DNA-binding domain"/>
    <property type="match status" value="1"/>
</dbReference>
<dbReference type="Pfam" id="PF01418">
    <property type="entry name" value="HTH_6"/>
    <property type="match status" value="1"/>
</dbReference>
<sequence>MSGRFGTGAGGADGATSPEARPGNAGAGPADGHPPAGPGGTAAAAARLQQLFEGHRLTPTQRRIAHCMVRRAADVPFLSSVELAELAGVSQPSVTRFAVALGFDGYPALRRHLREVPPAGGPPAGGALTPYQQAVEAEIENLRQVAGLLADAGPVERAGRLLAGSSPLPVLGLRAASAQARGFAYFAAKVHPDVRLLDEGGTMLADRIDAARRAGAGALLCFALPRHPREVTEALDHARSAGLTVVTVADSAFAPVARHSDLLLPAAVGTGLVFDTACAPMMLGRVLLEAMCDALPDAQARLEEFDARAADRGLFID</sequence>
<name>A0ABX1BYJ2_9ACTN</name>
<comment type="caution">
    <text evidence="3">The sequence shown here is derived from an EMBL/GenBank/DDBJ whole genome shotgun (WGS) entry which is preliminary data.</text>
</comment>
<organism evidence="3 4">
    <name type="scientific">Streptomyces zingiberis</name>
    <dbReference type="NCBI Taxonomy" id="2053010"/>
    <lineage>
        <taxon>Bacteria</taxon>
        <taxon>Bacillati</taxon>
        <taxon>Actinomycetota</taxon>
        <taxon>Actinomycetes</taxon>
        <taxon>Kitasatosporales</taxon>
        <taxon>Streptomycetaceae</taxon>
        <taxon>Streptomyces</taxon>
    </lineage>
</organism>
<gene>
    <name evidence="3" type="ORF">HCK00_19925</name>
</gene>
<dbReference type="PANTHER" id="PTHR30514:SF18">
    <property type="entry name" value="RPIR-FAMILY TRANSCRIPTIONAL REGULATOR"/>
    <property type="match status" value="1"/>
</dbReference>
<reference evidence="3 4" key="1">
    <citation type="submission" date="2020-03" db="EMBL/GenBank/DDBJ databases">
        <title>WGS of actinomycetes isolated from Thailand.</title>
        <authorList>
            <person name="Thawai C."/>
        </authorList>
    </citation>
    <scope>NUCLEOTIDE SEQUENCE [LARGE SCALE GENOMIC DNA]</scope>
    <source>
        <strain evidence="3 4">PLAI 1-29</strain>
    </source>
</reference>
<evidence type="ECO:0000313" key="4">
    <source>
        <dbReference type="Proteomes" id="UP000695264"/>
    </source>
</evidence>
<dbReference type="SUPFAM" id="SSF53697">
    <property type="entry name" value="SIS domain"/>
    <property type="match status" value="1"/>
</dbReference>
<feature type="region of interest" description="Disordered" evidence="1">
    <location>
        <begin position="1"/>
        <end position="42"/>
    </location>
</feature>
<protein>
    <submittedName>
        <fullName evidence="3">MurR/RpiR family transcriptional regulator</fullName>
    </submittedName>
</protein>
<dbReference type="PROSITE" id="PS51071">
    <property type="entry name" value="HTH_RPIR"/>
    <property type="match status" value="1"/>
</dbReference>
<dbReference type="RefSeq" id="WP_168103374.1">
    <property type="nucleotide sequence ID" value="NZ_JAATEN010000017.1"/>
</dbReference>
<dbReference type="InterPro" id="IPR047640">
    <property type="entry name" value="RpiR-like"/>
</dbReference>
<keyword evidence="4" id="KW-1185">Reference proteome</keyword>
<dbReference type="Gene3D" id="3.40.50.10490">
    <property type="entry name" value="Glucose-6-phosphate isomerase like protein, domain 1"/>
    <property type="match status" value="1"/>
</dbReference>
<dbReference type="InterPro" id="IPR046348">
    <property type="entry name" value="SIS_dom_sf"/>
</dbReference>
<dbReference type="InterPro" id="IPR036388">
    <property type="entry name" value="WH-like_DNA-bd_sf"/>
</dbReference>
<feature type="domain" description="HTH rpiR-type" evidence="2">
    <location>
        <begin position="44"/>
        <end position="120"/>
    </location>
</feature>
<dbReference type="SUPFAM" id="SSF46689">
    <property type="entry name" value="Homeodomain-like"/>
    <property type="match status" value="1"/>
</dbReference>
<feature type="compositionally biased region" description="Gly residues" evidence="1">
    <location>
        <begin position="1"/>
        <end position="13"/>
    </location>
</feature>
<proteinExistence type="predicted"/>
<evidence type="ECO:0000256" key="1">
    <source>
        <dbReference type="SAM" id="MobiDB-lite"/>
    </source>
</evidence>
<dbReference type="Proteomes" id="UP000695264">
    <property type="component" value="Unassembled WGS sequence"/>
</dbReference>
<dbReference type="EMBL" id="JAATEN010000017">
    <property type="protein sequence ID" value="NJQ02746.1"/>
    <property type="molecule type" value="Genomic_DNA"/>
</dbReference>